<accession>A0A3S9UB37</accession>
<evidence type="ECO:0000313" key="2">
    <source>
        <dbReference type="Proteomes" id="UP000287876"/>
    </source>
</evidence>
<evidence type="ECO:0000313" key="1">
    <source>
        <dbReference type="EMBL" id="AZS07503.1"/>
    </source>
</evidence>
<dbReference type="Gene3D" id="3.40.50.620">
    <property type="entry name" value="HUPs"/>
    <property type="match status" value="1"/>
</dbReference>
<gene>
    <name evidence="1" type="primary">166</name>
    <name evidence="1" type="ORF">PBI_DUKE13_166</name>
</gene>
<sequence>MAPLKHVVMFSGGVGSWATAKRVAALYGTENLTLLFADVGGKHTSPHAGEDEDCYRFIEDAHRNIGGELVILNEGRDIWEVFKDNRFLGNSRLANCSKFLKQQPCREWLDANCDPENTAVYVGIDWSETHRIPAIENAYLPYVAFCPMTEPPYLGKEEMLEWCREEGLEPPRMYAAGFPHANCGGGCVRAGHGQFKLLYEQNPERFSYWEQKEQELRDYLEKDVAILRDRRGGKSTPLPLSVFRRRLEGEPELVDADDIGGCGCFVDEPAEFPTQMELDL</sequence>
<protein>
    <submittedName>
        <fullName evidence="1">PAPS reductase-like protein</fullName>
    </submittedName>
</protein>
<dbReference type="EMBL" id="MK279849">
    <property type="protein sequence ID" value="AZS07503.1"/>
    <property type="molecule type" value="Genomic_DNA"/>
</dbReference>
<reference evidence="1 2" key="1">
    <citation type="submission" date="2018-12" db="EMBL/GenBank/DDBJ databases">
        <authorList>
            <person name="Betsko A.J."/>
            <person name="Stoner T.H."/>
            <person name="Garlena R.A."/>
            <person name="Russell D.A."/>
            <person name="Pope W.H."/>
            <person name="Jacobs-Sera D."/>
            <person name="Hatfull G.F."/>
        </authorList>
    </citation>
    <scope>NUCLEOTIDE SEQUENCE [LARGE SCALE GENOMIC DNA]</scope>
</reference>
<dbReference type="InterPro" id="IPR014729">
    <property type="entry name" value="Rossmann-like_a/b/a_fold"/>
</dbReference>
<organism evidence="1 2">
    <name type="scientific">Mycobacterium phage Duke13</name>
    <dbReference type="NCBI Taxonomy" id="2499038"/>
    <lineage>
        <taxon>Viruses</taxon>
        <taxon>Duplodnaviria</taxon>
        <taxon>Heunggongvirae</taxon>
        <taxon>Uroviricota</taxon>
        <taxon>Caudoviricetes</taxon>
        <taxon>Omegavirus</taxon>
        <taxon>Omegavirus baka</taxon>
    </lineage>
</organism>
<proteinExistence type="predicted"/>
<dbReference type="Proteomes" id="UP000287876">
    <property type="component" value="Segment"/>
</dbReference>
<dbReference type="SUPFAM" id="SSF52402">
    <property type="entry name" value="Adenine nucleotide alpha hydrolases-like"/>
    <property type="match status" value="1"/>
</dbReference>
<name>A0A3S9UB37_9CAUD</name>